<protein>
    <submittedName>
        <fullName evidence="6">Tapasin-related protein-like</fullName>
    </submittedName>
</protein>
<dbReference type="OrthoDB" id="354769at2759"/>
<dbReference type="Pfam" id="PF07654">
    <property type="entry name" value="C1-set"/>
    <property type="match status" value="1"/>
</dbReference>
<evidence type="ECO:0000259" key="4">
    <source>
        <dbReference type="PROSITE" id="PS50835"/>
    </source>
</evidence>
<feature type="domain" description="Ig-like" evidence="4">
    <location>
        <begin position="281"/>
        <end position="384"/>
    </location>
</feature>
<gene>
    <name evidence="6" type="primary">LOC115814676</name>
</gene>
<dbReference type="SUPFAM" id="SSF48726">
    <property type="entry name" value="Immunoglobulin"/>
    <property type="match status" value="2"/>
</dbReference>
<keyword evidence="2" id="KW-0472">Membrane</keyword>
<dbReference type="RefSeq" id="XP_030633458.1">
    <property type="nucleotide sequence ID" value="XM_030777598.1"/>
</dbReference>
<accession>A0A6J2VN89</accession>
<proteinExistence type="predicted"/>
<dbReference type="InterPro" id="IPR003597">
    <property type="entry name" value="Ig_C1-set"/>
</dbReference>
<keyword evidence="3" id="KW-0732">Signal</keyword>
<dbReference type="InParanoid" id="A0A6J2VN89"/>
<evidence type="ECO:0000313" key="5">
    <source>
        <dbReference type="Proteomes" id="UP000504632"/>
    </source>
</evidence>
<evidence type="ECO:0000256" key="1">
    <source>
        <dbReference type="ARBA" id="ARBA00023319"/>
    </source>
</evidence>
<evidence type="ECO:0000256" key="3">
    <source>
        <dbReference type="SAM" id="SignalP"/>
    </source>
</evidence>
<feature type="signal peptide" evidence="3">
    <location>
        <begin position="1"/>
        <end position="19"/>
    </location>
</feature>
<dbReference type="PANTHER" id="PTHR23411">
    <property type="entry name" value="TAPASIN"/>
    <property type="match status" value="1"/>
</dbReference>
<dbReference type="PROSITE" id="PS50835">
    <property type="entry name" value="IG_LIKE"/>
    <property type="match status" value="2"/>
</dbReference>
<keyword evidence="5" id="KW-1185">Reference proteome</keyword>
<dbReference type="InterPro" id="IPR003006">
    <property type="entry name" value="Ig/MHC_CS"/>
</dbReference>
<dbReference type="Proteomes" id="UP000504632">
    <property type="component" value="Chromosome 6"/>
</dbReference>
<reference evidence="6" key="1">
    <citation type="submission" date="2025-08" db="UniProtKB">
        <authorList>
            <consortium name="RefSeq"/>
        </authorList>
    </citation>
    <scope>IDENTIFICATION</scope>
</reference>
<keyword evidence="1" id="KW-0393">Immunoglobulin domain</keyword>
<dbReference type="InterPro" id="IPR013783">
    <property type="entry name" value="Ig-like_fold"/>
</dbReference>
<dbReference type="PROSITE" id="PS00290">
    <property type="entry name" value="IG_MHC"/>
    <property type="match status" value="1"/>
</dbReference>
<evidence type="ECO:0000313" key="6">
    <source>
        <dbReference type="RefSeq" id="XP_030633458.1"/>
    </source>
</evidence>
<sequence>MIWTFNGLVLLLLFSDVLGSQSLSNVQWLPCQLIDEQVHKNEEGHTETQYRHRPAGLQFGQAGDKVLNKHVITFLVGASKADMRRYIEGEEETLQCEIRRYSTGGIQVRWPSQGAQDHDTWFSCTLRHSQGLFVITTFLRHTPAKPITASQDYLEWNPIEDNDVLTTSAVMLVLTRTPAVQVGLLKEQKLHCQFAVDHKLPNLTVEWRHTRRGDRTKLFSYVRSSGKADGSGASVKAIAAGDASLKLPLTKQTSEGTYVCSVYVPPLYGSHDITLSIMEPPRVSVNVDSTLSMTEGAERKVVCDAESYYPLDVVIEWLREPSSGSRLPEVLKNVLFSSHRHRQDGTYSLTAFFWMRPSLRDSGYRYTCRVSHPSLRVPIRKSFTLMVSEEISMFWYGVGLMTVVLLLVLVVMLYNLISARREFNKRKPY</sequence>
<feature type="domain" description="Ig-like" evidence="4">
    <location>
        <begin position="190"/>
        <end position="276"/>
    </location>
</feature>
<dbReference type="InterPro" id="IPR050380">
    <property type="entry name" value="Immune_Resp_Modulators"/>
</dbReference>
<keyword evidence="2" id="KW-0812">Transmembrane</keyword>
<name>A0A6J2VN89_CHACN</name>
<dbReference type="SMART" id="SM00407">
    <property type="entry name" value="IGc1"/>
    <property type="match status" value="1"/>
</dbReference>
<organism evidence="5 6">
    <name type="scientific">Chanos chanos</name>
    <name type="common">Milkfish</name>
    <name type="synonym">Mugil chanos</name>
    <dbReference type="NCBI Taxonomy" id="29144"/>
    <lineage>
        <taxon>Eukaryota</taxon>
        <taxon>Metazoa</taxon>
        <taxon>Chordata</taxon>
        <taxon>Craniata</taxon>
        <taxon>Vertebrata</taxon>
        <taxon>Euteleostomi</taxon>
        <taxon>Actinopterygii</taxon>
        <taxon>Neopterygii</taxon>
        <taxon>Teleostei</taxon>
        <taxon>Ostariophysi</taxon>
        <taxon>Gonorynchiformes</taxon>
        <taxon>Chanidae</taxon>
        <taxon>Chanos</taxon>
    </lineage>
</organism>
<dbReference type="AlphaFoldDB" id="A0A6J2VN89"/>
<feature type="chain" id="PRO_5026883581" evidence="3">
    <location>
        <begin position="20"/>
        <end position="429"/>
    </location>
</feature>
<dbReference type="InterPro" id="IPR036179">
    <property type="entry name" value="Ig-like_dom_sf"/>
</dbReference>
<dbReference type="Gene3D" id="2.60.40.10">
    <property type="entry name" value="Immunoglobulins"/>
    <property type="match status" value="3"/>
</dbReference>
<dbReference type="InterPro" id="IPR007110">
    <property type="entry name" value="Ig-like_dom"/>
</dbReference>
<keyword evidence="2" id="KW-1133">Transmembrane helix</keyword>
<feature type="transmembrane region" description="Helical" evidence="2">
    <location>
        <begin position="393"/>
        <end position="417"/>
    </location>
</feature>
<dbReference type="GeneID" id="115814676"/>
<evidence type="ECO:0000256" key="2">
    <source>
        <dbReference type="SAM" id="Phobius"/>
    </source>
</evidence>